<comment type="caution">
    <text evidence="2">The sequence shown here is derived from an EMBL/GenBank/DDBJ whole genome shotgun (WGS) entry which is preliminary data.</text>
</comment>
<dbReference type="Proteomes" id="UP001519310">
    <property type="component" value="Unassembled WGS sequence"/>
</dbReference>
<keyword evidence="3" id="KW-1185">Reference proteome</keyword>
<evidence type="ECO:0000256" key="1">
    <source>
        <dbReference type="SAM" id="MobiDB-lite"/>
    </source>
</evidence>
<evidence type="ECO:0000313" key="2">
    <source>
        <dbReference type="EMBL" id="MBP2034473.1"/>
    </source>
</evidence>
<reference evidence="2 3" key="1">
    <citation type="submission" date="2021-03" db="EMBL/GenBank/DDBJ databases">
        <title>Genomic Encyclopedia of Type Strains, Phase IV (KMG-IV): sequencing the most valuable type-strain genomes for metagenomic binning, comparative biology and taxonomic classification.</title>
        <authorList>
            <person name="Goeker M."/>
        </authorList>
    </citation>
    <scope>NUCLEOTIDE SEQUENCE [LARGE SCALE GENOMIC DNA]</scope>
    <source>
        <strain evidence="2 3">DSM 40526</strain>
    </source>
</reference>
<accession>A0ABS4KWR3</accession>
<gene>
    <name evidence="2" type="ORF">J2Z77_000257</name>
</gene>
<evidence type="ECO:0008006" key="4">
    <source>
        <dbReference type="Google" id="ProtNLM"/>
    </source>
</evidence>
<feature type="compositionally biased region" description="Acidic residues" evidence="1">
    <location>
        <begin position="189"/>
        <end position="198"/>
    </location>
</feature>
<evidence type="ECO:0000313" key="3">
    <source>
        <dbReference type="Proteomes" id="UP001519310"/>
    </source>
</evidence>
<dbReference type="RefSeq" id="WP_189964983.1">
    <property type="nucleotide sequence ID" value="NZ_BMVL01000002.1"/>
</dbReference>
<feature type="compositionally biased region" description="Pro residues" evidence="1">
    <location>
        <begin position="304"/>
        <end position="315"/>
    </location>
</feature>
<feature type="region of interest" description="Disordered" evidence="1">
    <location>
        <begin position="299"/>
        <end position="343"/>
    </location>
</feature>
<sequence>MAGAADGLSQSERMTVRFHLTCLATLLPYHQRPAALEAWLGVDPALFHMGFDPPTPVTEAILRLGGARLQAALAGAVRSGDTQQALCTLDIPEVDAALRDNHQLDYGTTRLLRLRDPAATALGRGYHPGHHQRALLSGDPDLVAAALVDRRGEHRPTTRATAWATVRAHGGTARLRELAAAPTGHVDPNDADPTDADPTDAGIAQACAEADPEPFLDTALERRLGTGALLRALRAAHRGDRAPRVVHRAMERVLREPYRIDWALIAAARLGSRLPRTATEVLAGRPDCPPEVAVVLRTGQPARPGRPLPPPAPEPEAPKRYQPPRSTWLPEWKPPGDTGPLGAGADSARHALRTMAVAFDARKDPDAATLDHLGAVIERGQLSAFEVAPLVRPAALLTSWVGQGSGWGSVSHAAWSGRAALHVETSALLARWTGGGVAAERWVALGSRLRRYPGSLPELLAEVAAAHPEAPACPDGLTA</sequence>
<feature type="region of interest" description="Disordered" evidence="1">
    <location>
        <begin position="180"/>
        <end position="200"/>
    </location>
</feature>
<proteinExistence type="predicted"/>
<protein>
    <recommendedName>
        <fullName evidence="4">HEAT repeat protein</fullName>
    </recommendedName>
</protein>
<dbReference type="EMBL" id="JAGGLQ010000001">
    <property type="protein sequence ID" value="MBP2034473.1"/>
    <property type="molecule type" value="Genomic_DNA"/>
</dbReference>
<organism evidence="2 3">
    <name type="scientific">Streptomyces avidinii</name>
    <dbReference type="NCBI Taxonomy" id="1895"/>
    <lineage>
        <taxon>Bacteria</taxon>
        <taxon>Bacillati</taxon>
        <taxon>Actinomycetota</taxon>
        <taxon>Actinomycetes</taxon>
        <taxon>Kitasatosporales</taxon>
        <taxon>Streptomycetaceae</taxon>
        <taxon>Streptomyces</taxon>
    </lineage>
</organism>
<name>A0ABS4KWR3_STRAV</name>